<evidence type="ECO:0000256" key="1">
    <source>
        <dbReference type="SAM" id="Phobius"/>
    </source>
</evidence>
<sequence>MPRTTLALILLCVIGCAAITVWMITAFGSGFGPVTVLIVLCITLCLRYFVAWRQ</sequence>
<organism evidence="2 3">
    <name type="scientific">Yoonia maritima</name>
    <dbReference type="NCBI Taxonomy" id="1435347"/>
    <lineage>
        <taxon>Bacteria</taxon>
        <taxon>Pseudomonadati</taxon>
        <taxon>Pseudomonadota</taxon>
        <taxon>Alphaproteobacteria</taxon>
        <taxon>Rhodobacterales</taxon>
        <taxon>Paracoccaceae</taxon>
        <taxon>Yoonia</taxon>
    </lineage>
</organism>
<comment type="caution">
    <text evidence="2">The sequence shown here is derived from an EMBL/GenBank/DDBJ whole genome shotgun (WGS) entry which is preliminary data.</text>
</comment>
<evidence type="ECO:0000313" key="3">
    <source>
        <dbReference type="Proteomes" id="UP000238007"/>
    </source>
</evidence>
<gene>
    <name evidence="2" type="ORF">CLV80_10347</name>
</gene>
<keyword evidence="1" id="KW-0472">Membrane</keyword>
<name>A0A2T0W1P8_9RHOB</name>
<dbReference type="AlphaFoldDB" id="A0A2T0W1P8"/>
<feature type="transmembrane region" description="Helical" evidence="1">
    <location>
        <begin position="28"/>
        <end position="50"/>
    </location>
</feature>
<accession>A0A2T0W1P8</accession>
<evidence type="ECO:0000313" key="2">
    <source>
        <dbReference type="EMBL" id="PRY78724.1"/>
    </source>
</evidence>
<reference evidence="2 3" key="1">
    <citation type="submission" date="2018-03" db="EMBL/GenBank/DDBJ databases">
        <title>Genomic Encyclopedia of Archaeal and Bacterial Type Strains, Phase II (KMG-II): from individual species to whole genera.</title>
        <authorList>
            <person name="Goeker M."/>
        </authorList>
    </citation>
    <scope>NUCLEOTIDE SEQUENCE [LARGE SCALE GENOMIC DNA]</scope>
    <source>
        <strain evidence="2 3">DSM 101533</strain>
    </source>
</reference>
<keyword evidence="3" id="KW-1185">Reference proteome</keyword>
<proteinExistence type="predicted"/>
<dbReference type="EMBL" id="PVTP01000003">
    <property type="protein sequence ID" value="PRY78724.1"/>
    <property type="molecule type" value="Genomic_DNA"/>
</dbReference>
<keyword evidence="1" id="KW-0812">Transmembrane</keyword>
<keyword evidence="1" id="KW-1133">Transmembrane helix</keyword>
<dbReference type="RefSeq" id="WP_165793326.1">
    <property type="nucleotide sequence ID" value="NZ_PVTP01000003.1"/>
</dbReference>
<dbReference type="Proteomes" id="UP000238007">
    <property type="component" value="Unassembled WGS sequence"/>
</dbReference>
<protein>
    <submittedName>
        <fullName evidence="2">Uncharacterized protein</fullName>
    </submittedName>
</protein>